<accession>A0A8S3TI93</accession>
<dbReference type="Proteomes" id="UP000683360">
    <property type="component" value="Unassembled WGS sequence"/>
</dbReference>
<sequence>MPPKGIKRTNTSNSSDNNSSVATSDKKQTKKKSKKKSKTDSTNVNTGDTGDNSNVNTSSHNLNSGHLQDNLNSFITMNSAQFSQDTHPMYSQNPCPMYQMQNQQICSTPNLNMTPHQHIQHMSPINQQLSMQQRPIWVDQLFCKMDNFETKLNKLENIDSLVTNLNACVVKIEDTTKSYDNRIEQVERCTQLISNEFDTQKKKIVGIQN</sequence>
<evidence type="ECO:0000313" key="3">
    <source>
        <dbReference type="Proteomes" id="UP000683360"/>
    </source>
</evidence>
<feature type="region of interest" description="Disordered" evidence="1">
    <location>
        <begin position="1"/>
        <end position="66"/>
    </location>
</feature>
<name>A0A8S3TI93_MYTED</name>
<feature type="compositionally biased region" description="Polar residues" evidence="1">
    <location>
        <begin position="43"/>
        <end position="66"/>
    </location>
</feature>
<proteinExistence type="predicted"/>
<comment type="caution">
    <text evidence="2">The sequence shown here is derived from an EMBL/GenBank/DDBJ whole genome shotgun (WGS) entry which is preliminary data.</text>
</comment>
<protein>
    <submittedName>
        <fullName evidence="2">FOXJ2_3</fullName>
    </submittedName>
</protein>
<evidence type="ECO:0000256" key="1">
    <source>
        <dbReference type="SAM" id="MobiDB-lite"/>
    </source>
</evidence>
<feature type="compositionally biased region" description="Basic residues" evidence="1">
    <location>
        <begin position="28"/>
        <end position="37"/>
    </location>
</feature>
<dbReference type="EMBL" id="CAJPWZ010002001">
    <property type="protein sequence ID" value="CAG2228735.1"/>
    <property type="molecule type" value="Genomic_DNA"/>
</dbReference>
<dbReference type="AlphaFoldDB" id="A0A8S3TI93"/>
<organism evidence="2 3">
    <name type="scientific">Mytilus edulis</name>
    <name type="common">Blue mussel</name>
    <dbReference type="NCBI Taxonomy" id="6550"/>
    <lineage>
        <taxon>Eukaryota</taxon>
        <taxon>Metazoa</taxon>
        <taxon>Spiralia</taxon>
        <taxon>Lophotrochozoa</taxon>
        <taxon>Mollusca</taxon>
        <taxon>Bivalvia</taxon>
        <taxon>Autobranchia</taxon>
        <taxon>Pteriomorphia</taxon>
        <taxon>Mytilida</taxon>
        <taxon>Mytiloidea</taxon>
        <taxon>Mytilidae</taxon>
        <taxon>Mytilinae</taxon>
        <taxon>Mytilus</taxon>
    </lineage>
</organism>
<keyword evidence="3" id="KW-1185">Reference proteome</keyword>
<reference evidence="2" key="1">
    <citation type="submission" date="2021-03" db="EMBL/GenBank/DDBJ databases">
        <authorList>
            <person name="Bekaert M."/>
        </authorList>
    </citation>
    <scope>NUCLEOTIDE SEQUENCE</scope>
</reference>
<gene>
    <name evidence="2" type="ORF">MEDL_41671</name>
</gene>
<evidence type="ECO:0000313" key="2">
    <source>
        <dbReference type="EMBL" id="CAG2228735.1"/>
    </source>
</evidence>
<feature type="compositionally biased region" description="Low complexity" evidence="1">
    <location>
        <begin position="9"/>
        <end position="23"/>
    </location>
</feature>
<dbReference type="OrthoDB" id="7219366at2759"/>